<feature type="transmembrane region" description="Helical" evidence="2">
    <location>
        <begin position="428"/>
        <end position="447"/>
    </location>
</feature>
<evidence type="ECO:0000259" key="3">
    <source>
        <dbReference type="PROSITE" id="PS50181"/>
    </source>
</evidence>
<dbReference type="EMBL" id="PYSW02000030">
    <property type="protein sequence ID" value="KAG2379171.1"/>
    <property type="molecule type" value="Genomic_DNA"/>
</dbReference>
<dbReference type="Pfam" id="PF00646">
    <property type="entry name" value="F-box"/>
    <property type="match status" value="1"/>
</dbReference>
<keyword evidence="2" id="KW-0472">Membrane</keyword>
<feature type="domain" description="F-box" evidence="3">
    <location>
        <begin position="144"/>
        <end position="190"/>
    </location>
</feature>
<dbReference type="SUPFAM" id="SSF81383">
    <property type="entry name" value="F-box domain"/>
    <property type="match status" value="1"/>
</dbReference>
<dbReference type="Proteomes" id="UP000816034">
    <property type="component" value="Unassembled WGS sequence"/>
</dbReference>
<dbReference type="AlphaFoldDB" id="A0AA88GL64"/>
<gene>
    <name evidence="4" type="ORF">C9374_007809</name>
</gene>
<evidence type="ECO:0000313" key="4">
    <source>
        <dbReference type="EMBL" id="KAG2379171.1"/>
    </source>
</evidence>
<evidence type="ECO:0000313" key="5">
    <source>
        <dbReference type="Proteomes" id="UP000816034"/>
    </source>
</evidence>
<feature type="compositionally biased region" description="Basic and acidic residues" evidence="1">
    <location>
        <begin position="17"/>
        <end position="30"/>
    </location>
</feature>
<dbReference type="InterPro" id="IPR036047">
    <property type="entry name" value="F-box-like_dom_sf"/>
</dbReference>
<sequence>MSDEPPQTEQSSSSLSELHEKSEAHAEENNHTIITTTTIGYQASASSGEAVSVQINEDANNNHSGKLASTTIKEHIRSKKDFLSEMFSNKIPSFRKKNSVQHFENNNMNSSAEESTTLISKNCGVTIGYIAPLPKCDWGTVDAPKCLGEMYDDIIRYFFMFMTPKELIIIGGVSRRFRDLSSSDEIWSPIYQAYTFSSVEKDTTITQQFRHEFLRKLKENSTIQFLREESKENVPVIEQVQTCFQCGYGFLAPQIFFTCFAIFSILVPLLMDGFIDISQVGFCSLPFFFALGTYLFISISLLIDPYSLEKKRNKYLEYLQVGALDAGYSNKKWTFSDSEPQEESDFDDGWKESINLSVWHLWIWLLFILGYLSKYIWFAAVYSPFSLLFIPCHVYTIFYCIGPLIFYKHSRSNKTISSDSRLTSYCSYVTNSLLVIISSVQILLIGLKLDGVITTYWNLVLLPAWIFLLFVNCMCCWYAACAGISDGKEGGCVGLYGITAHVLFALFYQVWFIIIALRLDLIITSIWTPLFVPMWLFLSFSCCTHCLCSSVCISVRHLHVVGLSTS</sequence>
<proteinExistence type="predicted"/>
<protein>
    <recommendedName>
        <fullName evidence="3">F-box domain-containing protein</fullName>
    </recommendedName>
</protein>
<dbReference type="InterPro" id="IPR001810">
    <property type="entry name" value="F-box_dom"/>
</dbReference>
<feature type="transmembrane region" description="Helical" evidence="2">
    <location>
        <begin position="277"/>
        <end position="303"/>
    </location>
</feature>
<feature type="compositionally biased region" description="Low complexity" evidence="1">
    <location>
        <begin position="1"/>
        <end position="16"/>
    </location>
</feature>
<evidence type="ECO:0000256" key="2">
    <source>
        <dbReference type="SAM" id="Phobius"/>
    </source>
</evidence>
<organism evidence="4 5">
    <name type="scientific">Naegleria lovaniensis</name>
    <name type="common">Amoeba</name>
    <dbReference type="NCBI Taxonomy" id="51637"/>
    <lineage>
        <taxon>Eukaryota</taxon>
        <taxon>Discoba</taxon>
        <taxon>Heterolobosea</taxon>
        <taxon>Tetramitia</taxon>
        <taxon>Eutetramitia</taxon>
        <taxon>Vahlkampfiidae</taxon>
        <taxon>Naegleria</taxon>
    </lineage>
</organism>
<accession>A0AA88GL64</accession>
<dbReference type="RefSeq" id="XP_044546433.1">
    <property type="nucleotide sequence ID" value="XM_044697815.1"/>
</dbReference>
<feature type="transmembrane region" description="Helical" evidence="2">
    <location>
        <begin position="388"/>
        <end position="407"/>
    </location>
</feature>
<keyword evidence="2" id="KW-0812">Transmembrane</keyword>
<feature type="transmembrane region" description="Helical" evidence="2">
    <location>
        <begin position="493"/>
        <end position="514"/>
    </location>
</feature>
<keyword evidence="5" id="KW-1185">Reference proteome</keyword>
<keyword evidence="2" id="KW-1133">Transmembrane helix</keyword>
<dbReference type="PROSITE" id="PS50181">
    <property type="entry name" value="FBOX"/>
    <property type="match status" value="1"/>
</dbReference>
<feature type="transmembrane region" description="Helical" evidence="2">
    <location>
        <begin position="361"/>
        <end position="382"/>
    </location>
</feature>
<reference evidence="4 5" key="1">
    <citation type="journal article" date="2018" name="BMC Genomics">
        <title>The genome of Naegleria lovaniensis, the basis for a comparative approach to unravel pathogenicity factors of the human pathogenic amoeba N. fowleri.</title>
        <authorList>
            <person name="Liechti N."/>
            <person name="Schurch N."/>
            <person name="Bruggmann R."/>
            <person name="Wittwer M."/>
        </authorList>
    </citation>
    <scope>NUCLEOTIDE SEQUENCE [LARGE SCALE GENOMIC DNA]</scope>
    <source>
        <strain evidence="4 5">ATCC 30569</strain>
    </source>
</reference>
<feature type="region of interest" description="Disordered" evidence="1">
    <location>
        <begin position="1"/>
        <end position="30"/>
    </location>
</feature>
<feature type="transmembrane region" description="Helical" evidence="2">
    <location>
        <begin position="534"/>
        <end position="555"/>
    </location>
</feature>
<comment type="caution">
    <text evidence="4">The sequence shown here is derived from an EMBL/GenBank/DDBJ whole genome shotgun (WGS) entry which is preliminary data.</text>
</comment>
<feature type="transmembrane region" description="Helical" evidence="2">
    <location>
        <begin position="248"/>
        <end position="271"/>
    </location>
</feature>
<name>A0AA88GL64_NAELO</name>
<evidence type="ECO:0000256" key="1">
    <source>
        <dbReference type="SAM" id="MobiDB-lite"/>
    </source>
</evidence>
<dbReference type="GeneID" id="68100263"/>
<feature type="transmembrane region" description="Helical" evidence="2">
    <location>
        <begin position="459"/>
        <end position="481"/>
    </location>
</feature>